<comment type="caution">
    <text evidence="2">The sequence shown here is derived from an EMBL/GenBank/DDBJ whole genome shotgun (WGS) entry which is preliminary data.</text>
</comment>
<dbReference type="Pfam" id="PF23055">
    <property type="entry name" value="DUF7041"/>
    <property type="match status" value="1"/>
</dbReference>
<dbReference type="EMBL" id="BMAW01063685">
    <property type="protein sequence ID" value="GFT41419.1"/>
    <property type="molecule type" value="Genomic_DNA"/>
</dbReference>
<dbReference type="OrthoDB" id="6433758at2759"/>
<evidence type="ECO:0000259" key="1">
    <source>
        <dbReference type="Pfam" id="PF23055"/>
    </source>
</evidence>
<sequence length="91" mass="10364">MRSNSASVNRVESGIAKITKFHHVIAALQRQELSIVRGLLHQSPEDKPNAMLKACLCTQYKDKEAQSLKNLMSCIQFSDKEQYRVLIEMKS</sequence>
<gene>
    <name evidence="2" type="ORF">NPIL_152971</name>
</gene>
<keyword evidence="3" id="KW-1185">Reference proteome</keyword>
<evidence type="ECO:0000313" key="3">
    <source>
        <dbReference type="Proteomes" id="UP000887013"/>
    </source>
</evidence>
<evidence type="ECO:0000313" key="2">
    <source>
        <dbReference type="EMBL" id="GFT41419.1"/>
    </source>
</evidence>
<organism evidence="2 3">
    <name type="scientific">Nephila pilipes</name>
    <name type="common">Giant wood spider</name>
    <name type="synonym">Nephila maculata</name>
    <dbReference type="NCBI Taxonomy" id="299642"/>
    <lineage>
        <taxon>Eukaryota</taxon>
        <taxon>Metazoa</taxon>
        <taxon>Ecdysozoa</taxon>
        <taxon>Arthropoda</taxon>
        <taxon>Chelicerata</taxon>
        <taxon>Arachnida</taxon>
        <taxon>Araneae</taxon>
        <taxon>Araneomorphae</taxon>
        <taxon>Entelegynae</taxon>
        <taxon>Araneoidea</taxon>
        <taxon>Nephilidae</taxon>
        <taxon>Nephila</taxon>
    </lineage>
</organism>
<proteinExistence type="predicted"/>
<reference evidence="2" key="1">
    <citation type="submission" date="2020-08" db="EMBL/GenBank/DDBJ databases">
        <title>Multicomponent nature underlies the extraordinary mechanical properties of spider dragline silk.</title>
        <authorList>
            <person name="Kono N."/>
            <person name="Nakamura H."/>
            <person name="Mori M."/>
            <person name="Yoshida Y."/>
            <person name="Ohtoshi R."/>
            <person name="Malay A.D."/>
            <person name="Moran D.A.P."/>
            <person name="Tomita M."/>
            <person name="Numata K."/>
            <person name="Arakawa K."/>
        </authorList>
    </citation>
    <scope>NUCLEOTIDE SEQUENCE</scope>
</reference>
<accession>A0A8X6P0K0</accession>
<dbReference type="AlphaFoldDB" id="A0A8X6P0K0"/>
<protein>
    <recommendedName>
        <fullName evidence="1">DUF7041 domain-containing protein</fullName>
    </recommendedName>
</protein>
<dbReference type="InterPro" id="IPR055469">
    <property type="entry name" value="DUF7041"/>
</dbReference>
<dbReference type="Proteomes" id="UP000887013">
    <property type="component" value="Unassembled WGS sequence"/>
</dbReference>
<feature type="domain" description="DUF7041" evidence="1">
    <location>
        <begin position="17"/>
        <end position="72"/>
    </location>
</feature>
<name>A0A8X6P0K0_NEPPI</name>